<sequence length="68" mass="7348">MTTTDVQTEAGLLSVAHQLSIGTGESPRDLAHRRSWIDARGQVTPAGRALMSALGDQRGTRSVFRWAV</sequence>
<accession>A0A7X1ZDW2</accession>
<dbReference type="EMBL" id="WIVE01000025">
    <property type="protein sequence ID" value="MQX36748.1"/>
    <property type="molecule type" value="Genomic_DNA"/>
</dbReference>
<evidence type="ECO:0000313" key="1">
    <source>
        <dbReference type="EMBL" id="MQX36748.1"/>
    </source>
</evidence>
<name>A0A7X1ZDW2_9PROT</name>
<gene>
    <name evidence="1" type="ORF">GHC57_09490</name>
</gene>
<comment type="caution">
    <text evidence="1">The sequence shown here is derived from an EMBL/GenBank/DDBJ whole genome shotgun (WGS) entry which is preliminary data.</text>
</comment>
<dbReference type="OrthoDB" id="7871601at2"/>
<keyword evidence="2" id="KW-1185">Reference proteome</keyword>
<reference evidence="1 2" key="1">
    <citation type="submission" date="2019-10" db="EMBL/GenBank/DDBJ databases">
        <title>Draft whole-genome sequence of the purple nonsulfur photosynthetic bacterium Roseospira navarrensis DSM 15114.</title>
        <authorList>
            <person name="Kyndt J.A."/>
            <person name="Meyer T.E."/>
        </authorList>
    </citation>
    <scope>NUCLEOTIDE SEQUENCE [LARGE SCALE GENOMIC DNA]</scope>
    <source>
        <strain evidence="1 2">DSM 15114</strain>
    </source>
</reference>
<organism evidence="1 2">
    <name type="scientific">Roseospira navarrensis</name>
    <dbReference type="NCBI Taxonomy" id="140058"/>
    <lineage>
        <taxon>Bacteria</taxon>
        <taxon>Pseudomonadati</taxon>
        <taxon>Pseudomonadota</taxon>
        <taxon>Alphaproteobacteria</taxon>
        <taxon>Rhodospirillales</taxon>
        <taxon>Rhodospirillaceae</taxon>
        <taxon>Roseospira</taxon>
    </lineage>
</organism>
<protein>
    <submittedName>
        <fullName evidence="1">Uncharacterized protein</fullName>
    </submittedName>
</protein>
<evidence type="ECO:0000313" key="2">
    <source>
        <dbReference type="Proteomes" id="UP000434582"/>
    </source>
</evidence>
<proteinExistence type="predicted"/>
<dbReference type="Proteomes" id="UP000434582">
    <property type="component" value="Unassembled WGS sequence"/>
</dbReference>
<dbReference type="RefSeq" id="WP_153343523.1">
    <property type="nucleotide sequence ID" value="NZ_WIVE01000025.1"/>
</dbReference>
<dbReference type="AlphaFoldDB" id="A0A7X1ZDW2"/>